<reference evidence="1 2" key="1">
    <citation type="journal article" date="2006" name="Proc. Natl. Acad. Sci. U.S.A.">
        <title>Burkholderia xenovorans LB400 harbors a multi-replicon, 9.73-Mbp genome shaped for versatility.</title>
        <authorList>
            <person name="Chain P.S."/>
            <person name="Denef V.J."/>
            <person name="Konstantinidis K.T."/>
            <person name="Vergez L.M."/>
            <person name="Agullo L."/>
            <person name="Reyes V.L."/>
            <person name="Hauser L."/>
            <person name="Cordova M."/>
            <person name="Gomez L."/>
            <person name="Gonzalez M."/>
            <person name="Land M."/>
            <person name="Lao V."/>
            <person name="Larimer F."/>
            <person name="LiPuma J.J."/>
            <person name="Mahenthiralingam E."/>
            <person name="Malfatti S.A."/>
            <person name="Marx C.J."/>
            <person name="Parnell J.J."/>
            <person name="Ramette A."/>
            <person name="Richardson P."/>
            <person name="Seeger M."/>
            <person name="Smith D."/>
            <person name="Spilker T."/>
            <person name="Sul W.J."/>
            <person name="Tsoi T.V."/>
            <person name="Ulrich L.E."/>
            <person name="Zhulin I.B."/>
            <person name="Tiedje J.M."/>
        </authorList>
    </citation>
    <scope>NUCLEOTIDE SEQUENCE [LARGE SCALE GENOMIC DNA]</scope>
    <source>
        <strain evidence="1 2">LB400</strain>
    </source>
</reference>
<accession>Q141V8</accession>
<proteinExistence type="predicted"/>
<dbReference type="RefSeq" id="WP_011487595.1">
    <property type="nucleotide sequence ID" value="NC_007951.1"/>
</dbReference>
<dbReference type="AlphaFoldDB" id="Q141V8"/>
<organism evidence="1 2">
    <name type="scientific">Paraburkholderia xenovorans (strain LB400)</name>
    <dbReference type="NCBI Taxonomy" id="266265"/>
    <lineage>
        <taxon>Bacteria</taxon>
        <taxon>Pseudomonadati</taxon>
        <taxon>Pseudomonadota</taxon>
        <taxon>Betaproteobacteria</taxon>
        <taxon>Burkholderiales</taxon>
        <taxon>Burkholderiaceae</taxon>
        <taxon>Paraburkholderia</taxon>
    </lineage>
</organism>
<dbReference type="Proteomes" id="UP000001817">
    <property type="component" value="Chromosome 1"/>
</dbReference>
<dbReference type="STRING" id="266265.Bxe_A3098"/>
<dbReference type="KEGG" id="bxe:Bxe_A3098"/>
<name>Q141V8_PARXL</name>
<sequence>MPDIIELARAAGLTVVLDGRIGRQEYQSVSGPVSALYRFAEAYYRAAIERPPEDAKYD</sequence>
<gene>
    <name evidence="1" type="ORF">Bxe_A3098</name>
</gene>
<keyword evidence="2" id="KW-1185">Reference proteome</keyword>
<dbReference type="KEGG" id="bxb:DR64_784"/>
<protein>
    <submittedName>
        <fullName evidence="1">Uncharacterized protein</fullName>
    </submittedName>
</protein>
<evidence type="ECO:0000313" key="2">
    <source>
        <dbReference type="Proteomes" id="UP000001817"/>
    </source>
</evidence>
<evidence type="ECO:0000313" key="1">
    <source>
        <dbReference type="EMBL" id="ABE29881.1"/>
    </source>
</evidence>
<dbReference type="EMBL" id="CP000270">
    <property type="protein sequence ID" value="ABE29881.1"/>
    <property type="molecule type" value="Genomic_DNA"/>
</dbReference>